<feature type="compositionally biased region" description="Polar residues" evidence="2">
    <location>
        <begin position="245"/>
        <end position="266"/>
    </location>
</feature>
<feature type="coiled-coil region" evidence="1">
    <location>
        <begin position="1230"/>
        <end position="1257"/>
    </location>
</feature>
<feature type="compositionally biased region" description="Basic and acidic residues" evidence="2">
    <location>
        <begin position="156"/>
        <end position="175"/>
    </location>
</feature>
<feature type="region of interest" description="Disordered" evidence="2">
    <location>
        <begin position="1266"/>
        <end position="1290"/>
    </location>
</feature>
<feature type="compositionally biased region" description="Low complexity" evidence="2">
    <location>
        <begin position="855"/>
        <end position="891"/>
    </location>
</feature>
<feature type="compositionally biased region" description="Pro residues" evidence="2">
    <location>
        <begin position="302"/>
        <end position="312"/>
    </location>
</feature>
<feature type="compositionally biased region" description="Polar residues" evidence="2">
    <location>
        <begin position="682"/>
        <end position="714"/>
    </location>
</feature>
<gene>
    <name evidence="3" type="ORF">MAPG_07162</name>
</gene>
<reference evidence="3" key="2">
    <citation type="submission" date="2010-05" db="EMBL/GenBank/DDBJ databases">
        <title>The Genome Sequence of Magnaporthe poae strain ATCC 64411.</title>
        <authorList>
            <consortium name="The Broad Institute Genome Sequencing Platform"/>
            <consortium name="Broad Institute Genome Sequencing Center for Infectious Disease"/>
            <person name="Ma L.-J."/>
            <person name="Dead R."/>
            <person name="Young S."/>
            <person name="Zeng Q."/>
            <person name="Koehrsen M."/>
            <person name="Alvarado L."/>
            <person name="Berlin A."/>
            <person name="Chapman S.B."/>
            <person name="Chen Z."/>
            <person name="Freedman E."/>
            <person name="Gellesch M."/>
            <person name="Goldberg J."/>
            <person name="Griggs A."/>
            <person name="Gujja S."/>
            <person name="Heilman E.R."/>
            <person name="Heiman D."/>
            <person name="Hepburn T."/>
            <person name="Howarth C."/>
            <person name="Jen D."/>
            <person name="Larson L."/>
            <person name="Mehta T."/>
            <person name="Neiman D."/>
            <person name="Pearson M."/>
            <person name="Roberts A."/>
            <person name="Saif S."/>
            <person name="Shea T."/>
            <person name="Shenoy N."/>
            <person name="Sisk P."/>
            <person name="Stolte C."/>
            <person name="Sykes S."/>
            <person name="Walk T."/>
            <person name="White J."/>
            <person name="Yandava C."/>
            <person name="Haas B."/>
            <person name="Nusbaum C."/>
            <person name="Birren B."/>
        </authorList>
    </citation>
    <scope>NUCLEOTIDE SEQUENCE</scope>
    <source>
        <strain evidence="3">ATCC 64411</strain>
    </source>
</reference>
<dbReference type="eggNOG" id="ENOG502QURU">
    <property type="taxonomic scope" value="Eukaryota"/>
</dbReference>
<evidence type="ECO:0000313" key="4">
    <source>
        <dbReference type="EnsemblFungi" id="MAPG_07162T0"/>
    </source>
</evidence>
<reference evidence="3" key="3">
    <citation type="submission" date="2011-03" db="EMBL/GenBank/DDBJ databases">
        <title>Annotation of Magnaporthe poae ATCC 64411.</title>
        <authorList>
            <person name="Ma L.-J."/>
            <person name="Dead R."/>
            <person name="Young S.K."/>
            <person name="Zeng Q."/>
            <person name="Gargeya S."/>
            <person name="Fitzgerald M."/>
            <person name="Haas B."/>
            <person name="Abouelleil A."/>
            <person name="Alvarado L."/>
            <person name="Arachchi H.M."/>
            <person name="Berlin A."/>
            <person name="Brown A."/>
            <person name="Chapman S.B."/>
            <person name="Chen Z."/>
            <person name="Dunbar C."/>
            <person name="Freedman E."/>
            <person name="Gearin G."/>
            <person name="Gellesch M."/>
            <person name="Goldberg J."/>
            <person name="Griggs A."/>
            <person name="Gujja S."/>
            <person name="Heiman D."/>
            <person name="Howarth C."/>
            <person name="Larson L."/>
            <person name="Lui A."/>
            <person name="MacDonald P.J.P."/>
            <person name="Mehta T."/>
            <person name="Montmayeur A."/>
            <person name="Murphy C."/>
            <person name="Neiman D."/>
            <person name="Pearson M."/>
            <person name="Priest M."/>
            <person name="Roberts A."/>
            <person name="Saif S."/>
            <person name="Shea T."/>
            <person name="Shenoy N."/>
            <person name="Sisk P."/>
            <person name="Stolte C."/>
            <person name="Sykes S."/>
            <person name="Yandava C."/>
            <person name="Wortman J."/>
            <person name="Nusbaum C."/>
            <person name="Birren B."/>
        </authorList>
    </citation>
    <scope>NUCLEOTIDE SEQUENCE</scope>
    <source>
        <strain evidence="3">ATCC 64411</strain>
    </source>
</reference>
<reference evidence="5" key="1">
    <citation type="submission" date="2010-05" db="EMBL/GenBank/DDBJ databases">
        <title>The genome sequence of Magnaporthe poae strain ATCC 64411.</title>
        <authorList>
            <person name="Ma L.-J."/>
            <person name="Dead R."/>
            <person name="Young S."/>
            <person name="Zeng Q."/>
            <person name="Koehrsen M."/>
            <person name="Alvarado L."/>
            <person name="Berlin A."/>
            <person name="Chapman S.B."/>
            <person name="Chen Z."/>
            <person name="Freedman E."/>
            <person name="Gellesch M."/>
            <person name="Goldberg J."/>
            <person name="Griggs A."/>
            <person name="Gujja S."/>
            <person name="Heilman E.R."/>
            <person name="Heiman D."/>
            <person name="Hepburn T."/>
            <person name="Howarth C."/>
            <person name="Jen D."/>
            <person name="Larson L."/>
            <person name="Mehta T."/>
            <person name="Neiman D."/>
            <person name="Pearson M."/>
            <person name="Roberts A."/>
            <person name="Saif S."/>
            <person name="Shea T."/>
            <person name="Shenoy N."/>
            <person name="Sisk P."/>
            <person name="Stolte C."/>
            <person name="Sykes S."/>
            <person name="Walk T."/>
            <person name="White J."/>
            <person name="Yandava C."/>
            <person name="Haas B."/>
            <person name="Nusbaum C."/>
            <person name="Birren B."/>
        </authorList>
    </citation>
    <scope>NUCLEOTIDE SEQUENCE [LARGE SCALE GENOMIC DNA]</scope>
    <source>
        <strain evidence="5">ATCC 64411 / 73-15</strain>
    </source>
</reference>
<dbReference type="Proteomes" id="UP000011715">
    <property type="component" value="Unassembled WGS sequence"/>
</dbReference>
<feature type="region of interest" description="Disordered" evidence="2">
    <location>
        <begin position="1"/>
        <end position="584"/>
    </location>
</feature>
<evidence type="ECO:0000313" key="5">
    <source>
        <dbReference type="Proteomes" id="UP000011715"/>
    </source>
</evidence>
<feature type="compositionally biased region" description="Pro residues" evidence="2">
    <location>
        <begin position="273"/>
        <end position="286"/>
    </location>
</feature>
<dbReference type="EnsemblFungi" id="MAPG_07162T0">
    <property type="protein sequence ID" value="MAPG_07162T0"/>
    <property type="gene ID" value="MAPG_07162"/>
</dbReference>
<protein>
    <submittedName>
        <fullName evidence="3 4">Uncharacterized protein</fullName>
    </submittedName>
</protein>
<feature type="compositionally biased region" description="Polar residues" evidence="2">
    <location>
        <begin position="19"/>
        <end position="60"/>
    </location>
</feature>
<feature type="compositionally biased region" description="Low complexity" evidence="2">
    <location>
        <begin position="476"/>
        <end position="492"/>
    </location>
</feature>
<dbReference type="EMBL" id="ADBL01001730">
    <property type="status" value="NOT_ANNOTATED_CDS"/>
    <property type="molecule type" value="Genomic_DNA"/>
</dbReference>
<feature type="compositionally biased region" description="Basic and acidic residues" evidence="2">
    <location>
        <begin position="838"/>
        <end position="850"/>
    </location>
</feature>
<feature type="compositionally biased region" description="Pro residues" evidence="2">
    <location>
        <begin position="720"/>
        <end position="730"/>
    </location>
</feature>
<dbReference type="VEuPathDB" id="FungiDB:MAPG_07162"/>
<reference evidence="4" key="4">
    <citation type="journal article" date="2015" name="G3 (Bethesda)">
        <title>Genome sequences of three phytopathogenic species of the Magnaporthaceae family of fungi.</title>
        <authorList>
            <person name="Okagaki L.H."/>
            <person name="Nunes C.C."/>
            <person name="Sailsbery J."/>
            <person name="Clay B."/>
            <person name="Brown D."/>
            <person name="John T."/>
            <person name="Oh Y."/>
            <person name="Young N."/>
            <person name="Fitzgerald M."/>
            <person name="Haas B.J."/>
            <person name="Zeng Q."/>
            <person name="Young S."/>
            <person name="Adiconis X."/>
            <person name="Fan L."/>
            <person name="Levin J.Z."/>
            <person name="Mitchell T.K."/>
            <person name="Okubara P.A."/>
            <person name="Farman M.L."/>
            <person name="Kohn L.M."/>
            <person name="Birren B."/>
            <person name="Ma L.-J."/>
            <person name="Dean R.A."/>
        </authorList>
    </citation>
    <scope>NUCLEOTIDE SEQUENCE</scope>
    <source>
        <strain evidence="4">ATCC 64411 / 73-15</strain>
    </source>
</reference>
<accession>A0A0C4E3Y4</accession>
<dbReference type="EMBL" id="GL876971">
    <property type="protein sequence ID" value="KLU88175.1"/>
    <property type="molecule type" value="Genomic_DNA"/>
</dbReference>
<dbReference type="OrthoDB" id="5367052at2759"/>
<feature type="compositionally biased region" description="Low complexity" evidence="2">
    <location>
        <begin position="97"/>
        <end position="106"/>
    </location>
</feature>
<feature type="compositionally biased region" description="Polar residues" evidence="2">
    <location>
        <begin position="378"/>
        <end position="393"/>
    </location>
</feature>
<feature type="compositionally biased region" description="Basic and acidic residues" evidence="2">
    <location>
        <begin position="419"/>
        <end position="430"/>
    </location>
</feature>
<sequence>MMSSGRDPTSRLRAGLNPLLTSSLGGYPNPSGTPLSAMSLTSHNGFGTSPTPVSAIQPYNPQEWIASPLPGSDRSSQRYSSGESQASPLPPPPYSPPRSQQRPPSQVYETPPANISTVRAPPPPPIAHRGSPDQHHAPSNQHQSFPPPPPGSGRGPSRDRRFGIPSLRRRDRDSSVDAITPPDNHPPPPMPLGIFSRPHQQQMGASPDAILPRPPIPGALSLQIPLRHEPAEPGQVQQMAPAARRTQSTGSIVGTPTSARSRSASQMRWDPSMPVPPPPPGPPPGSRPQSTSRPNSGSDPIMSPPTRRPPPSGVAALGPVPPTPANWNENEMTMEHQQTHRIQQQRQEQREIEQQIEQEQQQQQFQRRDRSNSPPDPTNRSSLGDGSSGNSTNALPSESIESAPASAGLGRAGAIRGDMTLRERRNESRTRSVHNSIDASLDGNHQRHLSDIVIPGPGQLSRRPTITRGTPRSAGRPGQSSQEPPRSSSDSRNATPRALASAPPAAGGSSASHLETPPFSPRPQKPYQLSDGQQGPGLGPGPMAPKALPTPPPQVRSASSSRTRMRMDPGANGTPAAAVPPSPRLISKETAVKQTADQFCRGTVERFQAFAQREAAATDDAERVRLFADFIVSESRVRRERYAASIGAMGYEVLDLTRDLFRPMSTRRESSQGSSAAPEFTPRSSEPNRSHRGSMSSVHRAEGSTSHANENGQASSSSAPPSPSPMPPGTSPDRGQNWQQSNYRPSLSPILSMSVSDRLDEEDSRGRPASRWWETDSNGTPSQRLERSKRESKYMGVPKEGREALQWSDEPHDTHHSRHRSAQSQYQSQSRDSGSEYPPEKVGWHEDSTENVRTPQQAHHPHQPAQYYHDSLTPAPATAASSVTAPSTPDPSHLDVSRLVTLPPPYPRHHPAVNNNHPELAATRAEVRLLTDLSGAEATKARFATDSRKMREEAAAAAKKRVSSLRTNLQQEIAAGNMTYAEAASIEEDSAQAERSAVRDLEKADFERFQQVVVAPVNELLTARIEKATGMFDGLRSRLFDESREPSPNVPQEEGDERPELLEKLTLLKWIFEARETLHRAVYDLLSDRNDRYRDVVLTPYRLSGNAEKLANARAFFAEDAAKRAHAFAEESLQRAREFRDVVEENVSRGVEVQLSAFWDIAPPLKSLLDEVPQDHGALADFHIQVPAKEVLENPSYGQHPLQHLFSVLLHAEKSTYQFIESQTNLLCLLHEVKESLATARAKAAQAERNVTTAAERVLSASAGSEAAAAVVNDDDEDPEVTEMREDESRRLTEDLKEKVRVVQDQWNSALGDCIGGVKERLGGWLLETGGWDESLEDGGVGGV</sequence>
<feature type="compositionally biased region" description="Polar residues" evidence="2">
    <location>
        <begin position="73"/>
        <end position="83"/>
    </location>
</feature>
<proteinExistence type="predicted"/>
<evidence type="ECO:0000256" key="2">
    <source>
        <dbReference type="SAM" id="MobiDB-lite"/>
    </source>
</evidence>
<feature type="compositionally biased region" description="Low complexity" evidence="2">
    <location>
        <begin position="500"/>
        <end position="512"/>
    </location>
</feature>
<dbReference type="OMA" id="KYMGVPR"/>
<feature type="compositionally biased region" description="Low complexity" evidence="2">
    <location>
        <begin position="394"/>
        <end position="407"/>
    </location>
</feature>
<keyword evidence="5" id="KW-1185">Reference proteome</keyword>
<dbReference type="STRING" id="644358.A0A0C4E3Y4"/>
<feature type="compositionally biased region" description="Polar residues" evidence="2">
    <location>
        <begin position="733"/>
        <end position="755"/>
    </location>
</feature>
<reference evidence="4" key="5">
    <citation type="submission" date="2015-06" db="UniProtKB">
        <authorList>
            <consortium name="EnsemblFungi"/>
        </authorList>
    </citation>
    <scope>IDENTIFICATION</scope>
    <source>
        <strain evidence="4">ATCC 64411</strain>
    </source>
</reference>
<feature type="region of interest" description="Disordered" evidence="2">
    <location>
        <begin position="665"/>
        <end position="918"/>
    </location>
</feature>
<feature type="compositionally biased region" description="Low complexity" evidence="2">
    <location>
        <begin position="355"/>
        <end position="365"/>
    </location>
</feature>
<name>A0A0C4E3Y4_MAGP6</name>
<evidence type="ECO:0000313" key="3">
    <source>
        <dbReference type="EMBL" id="KLU88175.1"/>
    </source>
</evidence>
<feature type="compositionally biased region" description="Basic and acidic residues" evidence="2">
    <location>
        <begin position="784"/>
        <end position="814"/>
    </location>
</feature>
<evidence type="ECO:0000256" key="1">
    <source>
        <dbReference type="SAM" id="Coils"/>
    </source>
</evidence>
<organism evidence="4 5">
    <name type="scientific">Magnaporthiopsis poae (strain ATCC 64411 / 73-15)</name>
    <name type="common">Kentucky bluegrass fungus</name>
    <name type="synonym">Magnaporthe poae</name>
    <dbReference type="NCBI Taxonomy" id="644358"/>
    <lineage>
        <taxon>Eukaryota</taxon>
        <taxon>Fungi</taxon>
        <taxon>Dikarya</taxon>
        <taxon>Ascomycota</taxon>
        <taxon>Pezizomycotina</taxon>
        <taxon>Sordariomycetes</taxon>
        <taxon>Sordariomycetidae</taxon>
        <taxon>Magnaporthales</taxon>
        <taxon>Magnaporthaceae</taxon>
        <taxon>Magnaporthiopsis</taxon>
    </lineage>
</organism>
<keyword evidence="1" id="KW-0175">Coiled coil</keyword>
<feature type="compositionally biased region" description="Low complexity" evidence="2">
    <location>
        <begin position="822"/>
        <end position="832"/>
    </location>
</feature>